<proteinExistence type="predicted"/>
<feature type="compositionally biased region" description="Polar residues" evidence="1">
    <location>
        <begin position="13"/>
        <end position="31"/>
    </location>
</feature>
<gene>
    <name evidence="2" type="ORF">FB45DRAFT_882700</name>
</gene>
<comment type="caution">
    <text evidence="2">The sequence shown here is derived from an EMBL/GenBank/DDBJ whole genome shotgun (WGS) entry which is preliminary data.</text>
</comment>
<evidence type="ECO:0000313" key="2">
    <source>
        <dbReference type="EMBL" id="KAJ7602939.1"/>
    </source>
</evidence>
<evidence type="ECO:0000256" key="1">
    <source>
        <dbReference type="SAM" id="MobiDB-lite"/>
    </source>
</evidence>
<reference evidence="2" key="1">
    <citation type="submission" date="2023-03" db="EMBL/GenBank/DDBJ databases">
        <title>Massive genome expansion in bonnet fungi (Mycena s.s.) driven by repeated elements and novel gene families across ecological guilds.</title>
        <authorList>
            <consortium name="Lawrence Berkeley National Laboratory"/>
            <person name="Harder C.B."/>
            <person name="Miyauchi S."/>
            <person name="Viragh M."/>
            <person name="Kuo A."/>
            <person name="Thoen E."/>
            <person name="Andreopoulos B."/>
            <person name="Lu D."/>
            <person name="Skrede I."/>
            <person name="Drula E."/>
            <person name="Henrissat B."/>
            <person name="Morin E."/>
            <person name="Kohler A."/>
            <person name="Barry K."/>
            <person name="LaButti K."/>
            <person name="Morin E."/>
            <person name="Salamov A."/>
            <person name="Lipzen A."/>
            <person name="Mereny Z."/>
            <person name="Hegedus B."/>
            <person name="Baldrian P."/>
            <person name="Stursova M."/>
            <person name="Weitz H."/>
            <person name="Taylor A."/>
            <person name="Grigoriev I.V."/>
            <person name="Nagy L.G."/>
            <person name="Martin F."/>
            <person name="Kauserud H."/>
        </authorList>
    </citation>
    <scope>NUCLEOTIDE SEQUENCE</scope>
    <source>
        <strain evidence="2">9284</strain>
    </source>
</reference>
<feature type="region of interest" description="Disordered" evidence="1">
    <location>
        <begin position="1"/>
        <end position="32"/>
    </location>
</feature>
<dbReference type="AlphaFoldDB" id="A0AAD7F5P5"/>
<keyword evidence="3" id="KW-1185">Reference proteome</keyword>
<name>A0AAD7F5P5_9AGAR</name>
<sequence>MVGSLVTKRKGNSAASSKIMTSPPRGSNSQPSDHRLALNICVKLQQVEESDLSRRDGDGSSSERAVHVVNGRITPIHITRDSDADQSCLFLLAHGVMVAQCRVKAVSPRDLRHPIYPDLQGIVVDWIQRFSLGNAHRPSRIPSSHEAKPLVWLSISHLLDAPAIRGRSLALSTSTSLSRRILSPSTSGRAREAREALPFSLTLKVPSSQFPNPFSAILSYKSSSSIYTRSAPGEIQVSYGIHHQGPETLPGLEHYGSWLWKSTFLKDDTGAPPSLHGRFTYESVMTEIEKDIGSAGIQLRAALRVPLPPAAVEELDFTPAFQSLARSSITADLMHAVLDIAKGIMVFDHPMLCFPALTPDPLLFKTDDPTAGFILDLDFPAEPSSITSRVPGLHRHEASTLRFAAYDRLTPHIAPPPSPLHPQQLRAFRR</sequence>
<accession>A0AAD7F5P5</accession>
<dbReference type="Proteomes" id="UP001221142">
    <property type="component" value="Unassembled WGS sequence"/>
</dbReference>
<dbReference type="EMBL" id="JARKIF010000189">
    <property type="protein sequence ID" value="KAJ7602939.1"/>
    <property type="molecule type" value="Genomic_DNA"/>
</dbReference>
<evidence type="ECO:0000313" key="3">
    <source>
        <dbReference type="Proteomes" id="UP001221142"/>
    </source>
</evidence>
<protein>
    <submittedName>
        <fullName evidence="2">Uncharacterized protein</fullName>
    </submittedName>
</protein>
<organism evidence="2 3">
    <name type="scientific">Roridomyces roridus</name>
    <dbReference type="NCBI Taxonomy" id="1738132"/>
    <lineage>
        <taxon>Eukaryota</taxon>
        <taxon>Fungi</taxon>
        <taxon>Dikarya</taxon>
        <taxon>Basidiomycota</taxon>
        <taxon>Agaricomycotina</taxon>
        <taxon>Agaricomycetes</taxon>
        <taxon>Agaricomycetidae</taxon>
        <taxon>Agaricales</taxon>
        <taxon>Marasmiineae</taxon>
        <taxon>Mycenaceae</taxon>
        <taxon>Roridomyces</taxon>
    </lineage>
</organism>